<protein>
    <submittedName>
        <fullName evidence="1">Uncharacterized protein</fullName>
    </submittedName>
</protein>
<accession>A0A450ZYD9</accession>
<proteinExistence type="predicted"/>
<reference evidence="1" key="1">
    <citation type="submission" date="2019-02" db="EMBL/GenBank/DDBJ databases">
        <authorList>
            <person name="Gruber-Vodicka R. H."/>
            <person name="Seah K. B. B."/>
        </authorList>
    </citation>
    <scope>NUCLEOTIDE SEQUENCE</scope>
    <source>
        <strain evidence="1">BECK_BZ126</strain>
    </source>
</reference>
<evidence type="ECO:0000313" key="1">
    <source>
        <dbReference type="EMBL" id="VFK58822.1"/>
    </source>
</evidence>
<dbReference type="AlphaFoldDB" id="A0A450ZYD9"/>
<organism evidence="1">
    <name type="scientific">Candidatus Kentrum sp. TC</name>
    <dbReference type="NCBI Taxonomy" id="2126339"/>
    <lineage>
        <taxon>Bacteria</taxon>
        <taxon>Pseudomonadati</taxon>
        <taxon>Pseudomonadota</taxon>
        <taxon>Gammaproteobacteria</taxon>
        <taxon>Candidatus Kentrum</taxon>
    </lineage>
</organism>
<name>A0A450ZYD9_9GAMM</name>
<sequence>MVREELFPVVFETPLESEIAFADGFHNRLNSTSIPDSTVNGYLSRRGGLFTCCLKFGVYYKTDYGGESFA</sequence>
<gene>
    <name evidence="1" type="ORF">BECKTC1821F_GA0114240_10274</name>
</gene>
<dbReference type="EMBL" id="CAADFW010000027">
    <property type="protein sequence ID" value="VFK58822.1"/>
    <property type="molecule type" value="Genomic_DNA"/>
</dbReference>